<comment type="pathway">
    <text evidence="5">Cofactor biosynthesis; coenzyme A biosynthesis; CoA from (R)-pantothenate: step 5/5.</text>
</comment>
<organism evidence="7 8">
    <name type="scientific">Novosphingobium taihuense</name>
    <dbReference type="NCBI Taxonomy" id="260085"/>
    <lineage>
        <taxon>Bacteria</taxon>
        <taxon>Pseudomonadati</taxon>
        <taxon>Pseudomonadota</taxon>
        <taxon>Alphaproteobacteria</taxon>
        <taxon>Sphingomonadales</taxon>
        <taxon>Sphingomonadaceae</taxon>
        <taxon>Novosphingobium</taxon>
    </lineage>
</organism>
<dbReference type="Proteomes" id="UP000538566">
    <property type="component" value="Unassembled WGS sequence"/>
</dbReference>
<dbReference type="GO" id="GO:0004140">
    <property type="term" value="F:dephospho-CoA kinase activity"/>
    <property type="evidence" value="ECO:0007669"/>
    <property type="project" value="UniProtKB-UniRule"/>
</dbReference>
<dbReference type="PANTHER" id="PTHR10695">
    <property type="entry name" value="DEPHOSPHO-COA KINASE-RELATED"/>
    <property type="match status" value="1"/>
</dbReference>
<keyword evidence="4 5" id="KW-0173">Coenzyme A biosynthesis</keyword>
<evidence type="ECO:0000313" key="8">
    <source>
        <dbReference type="Proteomes" id="UP000538566"/>
    </source>
</evidence>
<dbReference type="InterPro" id="IPR027417">
    <property type="entry name" value="P-loop_NTPase"/>
</dbReference>
<dbReference type="Gene3D" id="3.40.50.300">
    <property type="entry name" value="P-loop containing nucleotide triphosphate hydrolases"/>
    <property type="match status" value="1"/>
</dbReference>
<name>A0A7W7ACN9_9SPHN</name>
<dbReference type="NCBIfam" id="TIGR00152">
    <property type="entry name" value="dephospho-CoA kinase"/>
    <property type="match status" value="1"/>
</dbReference>
<keyword evidence="3 5" id="KW-0067">ATP-binding</keyword>
<dbReference type="PROSITE" id="PS51219">
    <property type="entry name" value="DPCK"/>
    <property type="match status" value="1"/>
</dbReference>
<dbReference type="GO" id="GO:0005524">
    <property type="term" value="F:ATP binding"/>
    <property type="evidence" value="ECO:0007669"/>
    <property type="project" value="UniProtKB-UniRule"/>
</dbReference>
<dbReference type="OrthoDB" id="9812943at2"/>
<dbReference type="RefSeq" id="WP_144904565.1">
    <property type="nucleotide sequence ID" value="NZ_JACHOA010000005.1"/>
</dbReference>
<proteinExistence type="inferred from homology"/>
<gene>
    <name evidence="5" type="primary">coaE</name>
    <name evidence="7" type="ORF">GGR37_002880</name>
</gene>
<comment type="similarity">
    <text evidence="1 5">Belongs to the CoaE family.</text>
</comment>
<dbReference type="GO" id="GO:0005737">
    <property type="term" value="C:cytoplasm"/>
    <property type="evidence" value="ECO:0007669"/>
    <property type="project" value="UniProtKB-SubCell"/>
</dbReference>
<evidence type="ECO:0000256" key="5">
    <source>
        <dbReference type="HAMAP-Rule" id="MF_00376"/>
    </source>
</evidence>
<evidence type="ECO:0000313" key="7">
    <source>
        <dbReference type="EMBL" id="MBB4614593.1"/>
    </source>
</evidence>
<dbReference type="GO" id="GO:0015937">
    <property type="term" value="P:coenzyme A biosynthetic process"/>
    <property type="evidence" value="ECO:0007669"/>
    <property type="project" value="UniProtKB-UniRule"/>
</dbReference>
<dbReference type="InterPro" id="IPR001977">
    <property type="entry name" value="Depp_CoAkinase"/>
</dbReference>
<evidence type="ECO:0000256" key="4">
    <source>
        <dbReference type="ARBA" id="ARBA00022993"/>
    </source>
</evidence>
<dbReference type="AlphaFoldDB" id="A0A7W7ACN9"/>
<feature type="binding site" evidence="5">
    <location>
        <begin position="14"/>
        <end position="19"/>
    </location>
    <ligand>
        <name>ATP</name>
        <dbReference type="ChEBI" id="CHEBI:30616"/>
    </ligand>
</feature>
<evidence type="ECO:0000256" key="6">
    <source>
        <dbReference type="NCBIfam" id="TIGR00152"/>
    </source>
</evidence>
<dbReference type="EC" id="2.7.1.24" evidence="5 6"/>
<dbReference type="PANTHER" id="PTHR10695:SF46">
    <property type="entry name" value="BIFUNCTIONAL COENZYME A SYNTHASE-RELATED"/>
    <property type="match status" value="1"/>
</dbReference>
<reference evidence="7 8" key="1">
    <citation type="submission" date="2020-08" db="EMBL/GenBank/DDBJ databases">
        <title>Genomic Encyclopedia of Type Strains, Phase IV (KMG-IV): sequencing the most valuable type-strain genomes for metagenomic binning, comparative biology and taxonomic classification.</title>
        <authorList>
            <person name="Goeker M."/>
        </authorList>
    </citation>
    <scope>NUCLEOTIDE SEQUENCE [LARGE SCALE GENOMIC DNA]</scope>
    <source>
        <strain evidence="7 8">DSM 17507</strain>
    </source>
</reference>
<protein>
    <recommendedName>
        <fullName evidence="5 6">Dephospho-CoA kinase</fullName>
        <ecNumber evidence="5 6">2.7.1.24</ecNumber>
    </recommendedName>
    <alternativeName>
        <fullName evidence="5">Dephosphocoenzyme A kinase</fullName>
    </alternativeName>
</protein>
<comment type="caution">
    <text evidence="7">The sequence shown here is derived from an EMBL/GenBank/DDBJ whole genome shotgun (WGS) entry which is preliminary data.</text>
</comment>
<evidence type="ECO:0000256" key="2">
    <source>
        <dbReference type="ARBA" id="ARBA00022741"/>
    </source>
</evidence>
<dbReference type="EMBL" id="JACHOA010000005">
    <property type="protein sequence ID" value="MBB4614593.1"/>
    <property type="molecule type" value="Genomic_DNA"/>
</dbReference>
<dbReference type="UniPathway" id="UPA00241">
    <property type="reaction ID" value="UER00356"/>
</dbReference>
<accession>A0A7W7ACN9</accession>
<comment type="subcellular location">
    <subcellularLocation>
        <location evidence="5">Cytoplasm</location>
    </subcellularLocation>
</comment>
<comment type="function">
    <text evidence="5">Catalyzes the phosphorylation of the 3'-hydroxyl group of dephosphocoenzyme A to form coenzyme A.</text>
</comment>
<sequence length="201" mass="21446">MSRPYVVGLTGSIGMGKSAVALMLRELGVPVFDADAAVHHLQGPGGELLPAIEAAFPGTTGPQGVKRQELGAQVFGDPEALKRLEAIVHPAVARMREAFMIEHMGEPLVVFDIPLLFEKGHGKDLDAVMVVSAPASVQRERVLARPGMTAEKFAHILSLQVPDAEKRARATHVIDTGVTLAETEAQVAALVAAIREKNPRR</sequence>
<dbReference type="Pfam" id="PF01121">
    <property type="entry name" value="CoaE"/>
    <property type="match status" value="1"/>
</dbReference>
<keyword evidence="5" id="KW-0963">Cytoplasm</keyword>
<keyword evidence="5 7" id="KW-0418">Kinase</keyword>
<evidence type="ECO:0000256" key="3">
    <source>
        <dbReference type="ARBA" id="ARBA00022840"/>
    </source>
</evidence>
<evidence type="ECO:0000256" key="1">
    <source>
        <dbReference type="ARBA" id="ARBA00009018"/>
    </source>
</evidence>
<keyword evidence="8" id="KW-1185">Reference proteome</keyword>
<dbReference type="HAMAP" id="MF_00376">
    <property type="entry name" value="Dephospho_CoA_kinase"/>
    <property type="match status" value="1"/>
</dbReference>
<dbReference type="CDD" id="cd02022">
    <property type="entry name" value="DPCK"/>
    <property type="match status" value="1"/>
</dbReference>
<dbReference type="SUPFAM" id="SSF52540">
    <property type="entry name" value="P-loop containing nucleoside triphosphate hydrolases"/>
    <property type="match status" value="1"/>
</dbReference>
<keyword evidence="2 5" id="KW-0547">Nucleotide-binding</keyword>
<keyword evidence="5 7" id="KW-0808">Transferase</keyword>
<comment type="catalytic activity">
    <reaction evidence="5">
        <text>3'-dephospho-CoA + ATP = ADP + CoA + H(+)</text>
        <dbReference type="Rhea" id="RHEA:18245"/>
        <dbReference type="ChEBI" id="CHEBI:15378"/>
        <dbReference type="ChEBI" id="CHEBI:30616"/>
        <dbReference type="ChEBI" id="CHEBI:57287"/>
        <dbReference type="ChEBI" id="CHEBI:57328"/>
        <dbReference type="ChEBI" id="CHEBI:456216"/>
        <dbReference type="EC" id="2.7.1.24"/>
    </reaction>
</comment>